<proteinExistence type="predicted"/>
<evidence type="ECO:0008006" key="3">
    <source>
        <dbReference type="Google" id="ProtNLM"/>
    </source>
</evidence>
<keyword evidence="2" id="KW-1185">Reference proteome</keyword>
<dbReference type="Proteomes" id="UP000681290">
    <property type="component" value="Unassembled WGS sequence"/>
</dbReference>
<evidence type="ECO:0000313" key="1">
    <source>
        <dbReference type="EMBL" id="GIP60583.1"/>
    </source>
</evidence>
<sequence length="101" mass="11536">MKKQIQDIAFDLDNTVTVIEGCVDTLADIEVEFGHLREGMDNAFDKGDEMHYYREHHRQVRVLSTLMIHVMEELKHSSGKAAELTQTLFKTVRKESEAASA</sequence>
<reference evidence="1 2" key="1">
    <citation type="submission" date="2021-03" db="EMBL/GenBank/DDBJ databases">
        <title>Antimicrobial resistance genes in bacteria isolated from Japanese honey, and their potential for conferring macrolide and lincosamide resistance in the American foulbrood pathogen Paenibacillus larvae.</title>
        <authorList>
            <person name="Okamoto M."/>
            <person name="Kumagai M."/>
            <person name="Kanamori H."/>
            <person name="Takamatsu D."/>
        </authorList>
    </citation>
    <scope>NUCLEOTIDE SEQUENCE [LARGE SCALE GENOMIC DNA]</scope>
    <source>
        <strain evidence="1 2">J15TS10</strain>
    </source>
</reference>
<dbReference type="RefSeq" id="WP_213594260.1">
    <property type="nucleotide sequence ID" value="NZ_BOSM01000010.1"/>
</dbReference>
<organism evidence="1 2">
    <name type="scientific">Paenibacillus woosongensis</name>
    <dbReference type="NCBI Taxonomy" id="307580"/>
    <lineage>
        <taxon>Bacteria</taxon>
        <taxon>Bacillati</taxon>
        <taxon>Bacillota</taxon>
        <taxon>Bacilli</taxon>
        <taxon>Bacillales</taxon>
        <taxon>Paenibacillaceae</taxon>
        <taxon>Paenibacillus</taxon>
    </lineage>
</organism>
<gene>
    <name evidence="1" type="ORF">J15TS10_43970</name>
</gene>
<accession>A0ABQ4MXD9</accession>
<protein>
    <recommendedName>
        <fullName evidence="3">Nucleoside-diphosphate sugar epimerase</fullName>
    </recommendedName>
</protein>
<name>A0ABQ4MXD9_9BACL</name>
<comment type="caution">
    <text evidence="1">The sequence shown here is derived from an EMBL/GenBank/DDBJ whole genome shotgun (WGS) entry which is preliminary data.</text>
</comment>
<evidence type="ECO:0000313" key="2">
    <source>
        <dbReference type="Proteomes" id="UP000681290"/>
    </source>
</evidence>
<dbReference type="EMBL" id="BOSM01000010">
    <property type="protein sequence ID" value="GIP60583.1"/>
    <property type="molecule type" value="Genomic_DNA"/>
</dbReference>